<dbReference type="STRING" id="236234.A0A1J9S2G6"/>
<dbReference type="CDD" id="cd05918">
    <property type="entry name" value="A_NRPS_SidN3_like"/>
    <property type="match status" value="3"/>
</dbReference>
<dbReference type="GeneID" id="31013772"/>
<keyword evidence="3" id="KW-0436">Ligase</keyword>
<keyword evidence="2" id="KW-0597">Phosphoprotein</keyword>
<dbReference type="FunFam" id="3.40.50.12780:FF:000014">
    <property type="entry name" value="Nonribosomal peptide synthetase 1"/>
    <property type="match status" value="3"/>
</dbReference>
<comment type="caution">
    <text evidence="5">The sequence shown here is derived from an EMBL/GenBank/DDBJ whole genome shotgun (WGS) entry which is preliminary data.</text>
</comment>
<dbReference type="InterPro" id="IPR001242">
    <property type="entry name" value="Condensation_dom"/>
</dbReference>
<dbReference type="InterPro" id="IPR010071">
    <property type="entry name" value="AA_adenyl_dom"/>
</dbReference>
<dbReference type="GO" id="GO:0005737">
    <property type="term" value="C:cytoplasm"/>
    <property type="evidence" value="ECO:0007669"/>
    <property type="project" value="TreeGrafter"/>
</dbReference>
<dbReference type="Gene3D" id="3.30.559.10">
    <property type="entry name" value="Chloramphenicol acetyltransferase-like domain"/>
    <property type="match status" value="3"/>
</dbReference>
<evidence type="ECO:0000256" key="3">
    <source>
        <dbReference type="ARBA" id="ARBA00022598"/>
    </source>
</evidence>
<dbReference type="InterPro" id="IPR020845">
    <property type="entry name" value="AMP-binding_CS"/>
</dbReference>
<dbReference type="Pfam" id="PF00501">
    <property type="entry name" value="AMP-binding"/>
    <property type="match status" value="3"/>
</dbReference>
<dbReference type="NCBIfam" id="NF003417">
    <property type="entry name" value="PRK04813.1"/>
    <property type="match status" value="3"/>
</dbReference>
<feature type="domain" description="Carrier" evidence="4">
    <location>
        <begin position="1779"/>
        <end position="1855"/>
    </location>
</feature>
<dbReference type="FunFam" id="3.30.300.30:FF:000015">
    <property type="entry name" value="Nonribosomal peptide synthase SidD"/>
    <property type="match status" value="3"/>
</dbReference>
<dbReference type="InterPro" id="IPR023213">
    <property type="entry name" value="CAT-like_dom_sf"/>
</dbReference>
<evidence type="ECO:0000256" key="2">
    <source>
        <dbReference type="ARBA" id="ARBA00022553"/>
    </source>
</evidence>
<evidence type="ECO:0000256" key="1">
    <source>
        <dbReference type="ARBA" id="ARBA00022450"/>
    </source>
</evidence>
<dbReference type="NCBIfam" id="TIGR01733">
    <property type="entry name" value="AA-adenyl-dom"/>
    <property type="match status" value="3"/>
</dbReference>
<dbReference type="RefSeq" id="XP_020130097.1">
    <property type="nucleotide sequence ID" value="XM_020273511.1"/>
</dbReference>
<dbReference type="EMBL" id="MNUE01000027">
    <property type="protein sequence ID" value="OJD33837.1"/>
    <property type="molecule type" value="Genomic_DNA"/>
</dbReference>
<dbReference type="Gene3D" id="3.30.300.30">
    <property type="match status" value="3"/>
</dbReference>
<evidence type="ECO:0000259" key="4">
    <source>
        <dbReference type="PROSITE" id="PS50075"/>
    </source>
</evidence>
<dbReference type="Pfam" id="PF00550">
    <property type="entry name" value="PP-binding"/>
    <property type="match status" value="3"/>
</dbReference>
<dbReference type="GO" id="GO:0044550">
    <property type="term" value="P:secondary metabolite biosynthetic process"/>
    <property type="evidence" value="ECO:0007669"/>
    <property type="project" value="TreeGrafter"/>
</dbReference>
<dbReference type="InterPro" id="IPR042099">
    <property type="entry name" value="ANL_N_sf"/>
</dbReference>
<dbReference type="Gene3D" id="3.40.50.980">
    <property type="match status" value="2"/>
</dbReference>
<protein>
    <submittedName>
        <fullName evidence="5">Nonribosomal peptide</fullName>
    </submittedName>
</protein>
<dbReference type="PROSITE" id="PS50075">
    <property type="entry name" value="CARRIER"/>
    <property type="match status" value="3"/>
</dbReference>
<dbReference type="SMART" id="SM00823">
    <property type="entry name" value="PKS_PP"/>
    <property type="match status" value="3"/>
</dbReference>
<dbReference type="CDD" id="cd19545">
    <property type="entry name" value="FUM14_C_NRPS-like"/>
    <property type="match status" value="2"/>
</dbReference>
<keyword evidence="1" id="KW-0596">Phosphopantetheine</keyword>
<gene>
    <name evidence="5" type="ORF">BKCO1_27000105</name>
</gene>
<name>A0A1J9S2G6_9PEZI</name>
<dbReference type="PROSITE" id="PS00455">
    <property type="entry name" value="AMP_BINDING"/>
    <property type="match status" value="3"/>
</dbReference>
<proteinExistence type="predicted"/>
<keyword evidence="6" id="KW-1185">Reference proteome</keyword>
<evidence type="ECO:0000313" key="6">
    <source>
        <dbReference type="Proteomes" id="UP000183809"/>
    </source>
</evidence>
<sequence>MDLSNAFETYRKENIPPAALLRAAWAILLQKYANTSDISYLHDANGYVQVEAFSCNASTTSLDLLHILSKSTGEDRASLTEHDGLNNEVLSNTAILENVPEHEDPREEIILHVDSWTQPSKLTLHFWDRVLSEQAALRVADTFSTVLEILARNRSVNVMETSIISSRDSRQIMDWNRDVPVRTAQCVHNLLAVQFEEIPHNQAIQAWDGCLTYAELDRLSDRLAARMQDLGVGPEVLVPLCFDKSMWNVVAQIAVLKAGGACVSIDPKTPLDRLKAILDDVKAGVVITTPAHRDLFREAVGEVVAIAPETFEQCYESRSGNVKSSVQPTNAAFVVFTSGSTGKPKGIVTEHHAFCLSAHHQGLRMEFGRHSRALQFAAYTFDVSLHDVFVTLIHGGCVCIPSDETRSGNLSGFIREARVNYMCLTSTVLGLLEPSEITEVQTVVVGGEPMRREDIETWAGEVRHLGNVYGPAECAVWCLYNGGLPPGADPTNIGRAMGCCAWIVDPTDHNKLSVVGCVGELLIEGHILARGYLNQPAKTQEAFLSSPPWAPTRTTPTRFYKTGDMVRYNDDGSISFVGRRDSQVKVNGQRVELGEIQFHLKRCLPFVRDAAVEVIQPGGGKQVLAAFLEPEAFDMDRETFNCEIEASRDAFQTALPEYMIPSLFLPVEKLPQTVSGKLDRKALRERGHLVSGPAFDSAVDVNGPEKQPKTSAEERLASFWATVLGIAAPTISPDANFFRMGADSLAAMKLSAACRRNGLLLPYAEIMRRPTLSAMALAVCNEQSVASVAAVDPLPFSLLHEGLHLKQVRAEVAAQCGVHEDDVEDMYPCTPLQEGIVALSQKQHGTYVGTHVFELPSHVDLARFKAAWDHLVACVAILRTRIVHCSAGIMQVVLRRGPDWRSSNHHASTLFEADGDHSIFGKELCGFSVARQDGKDCFFWTAHHAIYDGWSLDNICKQLNDLYHRVEPTTPAPQFSRFISHLQSAEVKGMRNFWEGELNGCSQVPFPSLPSVGYDSRTNSFETHMITTPRIAHDAVISMRIRSAWSLLIAAYQNSEDVVFGATVSGRAGVDPQIMESMIGPTMTTVPVRVLVDKNKSVGEFLDETKEQAVRMTRFEHAGLQSISRWGEDCRTACSFQSLVVVQPQPEEPGVNDILRHPGADDILARGYALMLECQLRDDGVLARASFDTEVLDALQVRRMLAQLDGLMQQLSASDPSRPIGTLTSASPEDVATVLSWNRERPLPVEHCVHTVVHEQALRTPDEMAVCAWDGQLTYRMLDELSSSIARRLKEEYGLGPEQFVPLCFEKSLWSVVVELATLKAGTACVSIDPAHPLSRLEQIMHDVDATVIITSRLNAHLFEAQRRRVIIVDQAFVDATPRTASYSCSAVRPHNAAFVVFTSGSTGRPKGICQDHAAYSLNMLLQGRVLGTGPGRRVLQFAAHTFDAFLSDVFTALAFGGCVCIPSDAERLNDLAGSIARLRVNQTLLTPSVVKTLRPEDCPSLQVLILSGEPLTAESLRLWGDKTRLINLYGPSECTIWATYRDNVAARSDPRNIGRGAGALIWVTHPEDPDRLTAIGAVGEMLIDGPGLAKGYLKDDEKTAKAFIPAPSWYPARETSPGRVLYRTGDLVRYNADGTICIIGRRDTQVKIRGQRTEISEVEHHVRQHIPRAVGEVGVEMIHSADDSSLQVLAAFVAPKLPDHPDSRQMQTQFDSMTEGIEAKLSRTLPRWMVPSAYILMETLPVTMHGKLDRAALRRFGCGLTTKDLARSIAGDRYVKELPTTANEKALQELWAEVLNLSRATIGVEDHFIRLGGDSIRAMTLVALARRKQFVLSVADVFRCPTLREQSEMLKPVDTETTVASKQSFGRDIRSEVAESLNLPVDAVQDVFPAAPIQEALMTLTEKQTGAYTSRYLFRLPGTIDLERLRTAWAQAIQMHKILRTRLVQTKAHGLVQAVLASSLRWETISDLDAYVKMENAIPFGFGSALVRVAVSEEDQDDKYLAFTAHHAAYDGWYLSRLFDDVSARYRGLEVPPPVDYSRFIHYLSDLPSSDSEKYWKKSLEGAASPSFPSPPDAFYVPMPFRKLSRKLRVRPHALSSATIATVVQTAWLLIVARQSEADEGTCGIVLAGRSVPVADIEAVAGPTITAVPFRVCFERNDTLESLLQRVQTQNAEQMQHQHLGLQNISVLSPDARRACSFQTIITINHGRLEPDQAVLGSLVSDEATDNFYTYPLLLECDLHGDSLEIRATHDEKMISHTAMTRILQQFDHVIQQLCTLHDDQRVCDLEFASPEETRELISLATVPPAVDDCIHHMIHRMALSRANELAVDAWDGAMTYEELDSYASRVASRLQSRGIQRGDVVPVCFEKSKWAIVSMLAVAKAGAAFLALDSSHPRERLRTIVAAASPKLIVCSPTKASVCASLARSILEVDGASVAGMLEVSDMAAAAAVLPSDPLYVIFTSGSTGTPKGTVISHSAYSSVVEHHRKALHFRPGIRVFQFSSFAFDASILEIVTTLAVGGCVCVPSEDSRVNDIASEMNRMSVQWTLLTPSVADFLDPDQVPGLEVLVLGGEPMKASQLQTWADRVRLINAFGPSECSVVVLANSNLSTSSSPSNIGQPVGVACWVVEPDNSDRLVPFGTVGELLVEGPTLFTGYLNDRVKTSTALVDDPSWGRPADDASRQYRRRRLYKTGDLVRSLPDGSLSFVGRKDSQIKLHGQRTELGEIEAHLLSCPDVGNGLVLFPRAGPFADRLVAVVELHSTPPREEEHGEDEMELLDSSGNSLLTSELSKTRDELARSVPLYMVPGLWVVVKRVPVTSTGKLDRNRVFRWFSETPPTETQMRLARSDATQAHQPETLIQREVQKVVATVLKLSPRLVDMSSSILNLGGDSISAMRIVSSLKGIGISTSLHDVLRSPSLYNLSSCSKWISEQLPNNAAKSTSDLFGAVRQGLVDAVMRLSASGIDPRLIEDAYPCTPMQKHFLSSQNQNPQAYRCVSIYELEPQPGWPVPSVEQVSRAWQHVVQRHTILRTLFVEGIRDHEAIQVVLTHAPHDEVFRSIQCSSAGCGAVEAVSQLEHPQFDSPQLPHRLTICHDEHGSLSLRLDISHALTDGPSLLTILKDLGALLENDQRAQQHTRTHSPPPSPYGTYVEYLHARDTHASITFWKHYLQQTPRCMYLPPRPTHASTTAAPTPTFATYKFHLPQSAAALQQLCQSLSVTTSALFRALWALVLRKHVGADDVSFGYLVAGRNMDLPDQALPLAGVVGPVLNLVPCRVRVTAATTTTTTFADVVRQMQVDGVAAVMEHGLVSLPEVMAGGEGLPFDTLLNLRFFDDGGEGEEGAGYAFRDAGGEDPMDYALVLAVQQDGEGRFEIHLNYWEPCVTEEDAHDIATYMKALLEEMVP</sequence>
<dbReference type="GO" id="GO:0016874">
    <property type="term" value="F:ligase activity"/>
    <property type="evidence" value="ECO:0007669"/>
    <property type="project" value="UniProtKB-KW"/>
</dbReference>
<dbReference type="PANTHER" id="PTHR45527:SF1">
    <property type="entry name" value="FATTY ACID SYNTHASE"/>
    <property type="match status" value="1"/>
</dbReference>
<dbReference type="InterPro" id="IPR000873">
    <property type="entry name" value="AMP-dep_synth/lig_dom"/>
</dbReference>
<dbReference type="GO" id="GO:0043041">
    <property type="term" value="P:amino acid activation for nonribosomal peptide biosynthetic process"/>
    <property type="evidence" value="ECO:0007669"/>
    <property type="project" value="TreeGrafter"/>
</dbReference>
<dbReference type="PROSITE" id="PS00012">
    <property type="entry name" value="PHOSPHOPANTETHEINE"/>
    <property type="match status" value="1"/>
</dbReference>
<dbReference type="InterPro" id="IPR036736">
    <property type="entry name" value="ACP-like_sf"/>
</dbReference>
<dbReference type="FunFam" id="1.10.1200.10:FF:000005">
    <property type="entry name" value="Nonribosomal peptide synthetase 1"/>
    <property type="match status" value="1"/>
</dbReference>
<dbReference type="PANTHER" id="PTHR45527">
    <property type="entry name" value="NONRIBOSOMAL PEPTIDE SYNTHETASE"/>
    <property type="match status" value="1"/>
</dbReference>
<dbReference type="FunFam" id="3.40.50.980:FF:000001">
    <property type="entry name" value="Non-ribosomal peptide synthetase"/>
    <property type="match status" value="1"/>
</dbReference>
<dbReference type="InterPro" id="IPR020806">
    <property type="entry name" value="PKS_PP-bd"/>
</dbReference>
<organism evidence="5 6">
    <name type="scientific">Diplodia corticola</name>
    <dbReference type="NCBI Taxonomy" id="236234"/>
    <lineage>
        <taxon>Eukaryota</taxon>
        <taxon>Fungi</taxon>
        <taxon>Dikarya</taxon>
        <taxon>Ascomycota</taxon>
        <taxon>Pezizomycotina</taxon>
        <taxon>Dothideomycetes</taxon>
        <taxon>Dothideomycetes incertae sedis</taxon>
        <taxon>Botryosphaeriales</taxon>
        <taxon>Botryosphaeriaceae</taxon>
        <taxon>Diplodia</taxon>
    </lineage>
</organism>
<feature type="domain" description="Carrier" evidence="4">
    <location>
        <begin position="2854"/>
        <end position="2930"/>
    </location>
</feature>
<dbReference type="SUPFAM" id="SSF52777">
    <property type="entry name" value="CoA-dependent acyltransferases"/>
    <property type="match status" value="6"/>
</dbReference>
<dbReference type="InterPro" id="IPR006162">
    <property type="entry name" value="Ppantetheine_attach_site"/>
</dbReference>
<dbReference type="InterPro" id="IPR009081">
    <property type="entry name" value="PP-bd_ACP"/>
</dbReference>
<dbReference type="InterPro" id="IPR045851">
    <property type="entry name" value="AMP-bd_C_sf"/>
</dbReference>
<dbReference type="CDD" id="cd19542">
    <property type="entry name" value="CT_NRPS-like"/>
    <property type="match status" value="1"/>
</dbReference>
<dbReference type="Gene3D" id="2.30.38.10">
    <property type="entry name" value="Luciferase, Domain 3"/>
    <property type="match status" value="1"/>
</dbReference>
<dbReference type="Gene3D" id="3.40.50.12780">
    <property type="entry name" value="N-terminal domain of ligase-like"/>
    <property type="match status" value="2"/>
</dbReference>
<dbReference type="SUPFAM" id="SSF47336">
    <property type="entry name" value="ACP-like"/>
    <property type="match status" value="3"/>
</dbReference>
<dbReference type="SUPFAM" id="SSF56801">
    <property type="entry name" value="Acetyl-CoA synthetase-like"/>
    <property type="match status" value="3"/>
</dbReference>
<accession>A0A1J9S2G6</accession>
<feature type="domain" description="Carrier" evidence="4">
    <location>
        <begin position="707"/>
        <end position="783"/>
    </location>
</feature>
<reference evidence="5 6" key="1">
    <citation type="submission" date="2016-10" db="EMBL/GenBank/DDBJ databases">
        <title>Proteomics and genomics reveal pathogen-plant mechanisms compatible with a hemibiotrophic lifestyle of Diplodia corticola.</title>
        <authorList>
            <person name="Fernandes I."/>
            <person name="De Jonge R."/>
            <person name="Van De Peer Y."/>
            <person name="Devreese B."/>
            <person name="Alves A."/>
            <person name="Esteves A.C."/>
        </authorList>
    </citation>
    <scope>NUCLEOTIDE SEQUENCE [LARGE SCALE GENOMIC DNA]</scope>
    <source>
        <strain evidence="5 6">CBS 112549</strain>
    </source>
</reference>
<dbReference type="GO" id="GO:0031177">
    <property type="term" value="F:phosphopantetheine binding"/>
    <property type="evidence" value="ECO:0007669"/>
    <property type="project" value="InterPro"/>
</dbReference>
<dbReference type="Pfam" id="PF00668">
    <property type="entry name" value="Condensation"/>
    <property type="match status" value="3"/>
</dbReference>
<dbReference type="OrthoDB" id="416786at2759"/>
<dbReference type="Proteomes" id="UP000183809">
    <property type="component" value="Unassembled WGS sequence"/>
</dbReference>
<dbReference type="FunFam" id="3.30.559.30:FF:000003">
    <property type="entry name" value="Nonribosomal peptide synthase SidD"/>
    <property type="match status" value="2"/>
</dbReference>
<evidence type="ECO:0000313" key="5">
    <source>
        <dbReference type="EMBL" id="OJD33837.1"/>
    </source>
</evidence>
<dbReference type="Gene3D" id="1.10.1200.10">
    <property type="entry name" value="ACP-like"/>
    <property type="match status" value="3"/>
</dbReference>
<dbReference type="Gene3D" id="3.30.559.30">
    <property type="entry name" value="Nonribosomal peptide synthetase, condensation domain"/>
    <property type="match status" value="3"/>
</dbReference>